<sequence length="51" mass="5351">MLGTDVKQQLAERFREVNGDHPMTDADDAYVSAPASVTGGRTTRPSTAGTA</sequence>
<feature type="compositionally biased region" description="Polar residues" evidence="1">
    <location>
        <begin position="39"/>
        <end position="51"/>
    </location>
</feature>
<dbReference type="Proteomes" id="UP000657574">
    <property type="component" value="Unassembled WGS sequence"/>
</dbReference>
<gene>
    <name evidence="2" type="ORF">GCM10010121_087170</name>
</gene>
<feature type="region of interest" description="Disordered" evidence="1">
    <location>
        <begin position="18"/>
        <end position="51"/>
    </location>
</feature>
<dbReference type="AlphaFoldDB" id="A0A917P5Q6"/>
<proteinExistence type="predicted"/>
<evidence type="ECO:0000313" key="3">
    <source>
        <dbReference type="Proteomes" id="UP000657574"/>
    </source>
</evidence>
<comment type="caution">
    <text evidence="2">The sequence shown here is derived from an EMBL/GenBank/DDBJ whole genome shotgun (WGS) entry which is preliminary data.</text>
</comment>
<reference evidence="2" key="1">
    <citation type="journal article" date="2014" name="Int. J. Syst. Evol. Microbiol.">
        <title>Complete genome sequence of Corynebacterium casei LMG S-19264T (=DSM 44701T), isolated from a smear-ripened cheese.</title>
        <authorList>
            <consortium name="US DOE Joint Genome Institute (JGI-PGF)"/>
            <person name="Walter F."/>
            <person name="Albersmeier A."/>
            <person name="Kalinowski J."/>
            <person name="Ruckert C."/>
        </authorList>
    </citation>
    <scope>NUCLEOTIDE SEQUENCE</scope>
    <source>
        <strain evidence="2">JCM 3086</strain>
    </source>
</reference>
<dbReference type="EMBL" id="BMQA01000074">
    <property type="protein sequence ID" value="GGJ63047.1"/>
    <property type="molecule type" value="Genomic_DNA"/>
</dbReference>
<keyword evidence="3" id="KW-1185">Reference proteome</keyword>
<protein>
    <submittedName>
        <fullName evidence="2">Uncharacterized protein</fullName>
    </submittedName>
</protein>
<evidence type="ECO:0000313" key="2">
    <source>
        <dbReference type="EMBL" id="GGJ63047.1"/>
    </source>
</evidence>
<accession>A0A917P5Q6</accession>
<reference evidence="2" key="2">
    <citation type="submission" date="2020-09" db="EMBL/GenBank/DDBJ databases">
        <authorList>
            <person name="Sun Q."/>
            <person name="Ohkuma M."/>
        </authorList>
    </citation>
    <scope>NUCLEOTIDE SEQUENCE</scope>
    <source>
        <strain evidence="2">JCM 3086</strain>
    </source>
</reference>
<name>A0A917P5Q6_9ACTN</name>
<dbReference type="RefSeq" id="WP_189316869.1">
    <property type="nucleotide sequence ID" value="NZ_BMQA01000074.1"/>
</dbReference>
<organism evidence="2 3">
    <name type="scientific">Streptomyces brasiliensis</name>
    <dbReference type="NCBI Taxonomy" id="1954"/>
    <lineage>
        <taxon>Bacteria</taxon>
        <taxon>Bacillati</taxon>
        <taxon>Actinomycetota</taxon>
        <taxon>Actinomycetes</taxon>
        <taxon>Kitasatosporales</taxon>
        <taxon>Streptomycetaceae</taxon>
        <taxon>Streptomyces</taxon>
    </lineage>
</organism>
<evidence type="ECO:0000256" key="1">
    <source>
        <dbReference type="SAM" id="MobiDB-lite"/>
    </source>
</evidence>